<dbReference type="EMBL" id="CM047900">
    <property type="protein sequence ID" value="KAJ0099170.1"/>
    <property type="molecule type" value="Genomic_DNA"/>
</dbReference>
<reference evidence="2" key="1">
    <citation type="journal article" date="2023" name="G3 (Bethesda)">
        <title>Genome assembly and association tests identify interacting loci associated with vigor, precocity, and sex in interspecific pistachio rootstocks.</title>
        <authorList>
            <person name="Palmer W."/>
            <person name="Jacygrad E."/>
            <person name="Sagayaradj S."/>
            <person name="Cavanaugh K."/>
            <person name="Han R."/>
            <person name="Bertier L."/>
            <person name="Beede B."/>
            <person name="Kafkas S."/>
            <person name="Golino D."/>
            <person name="Preece J."/>
            <person name="Michelmore R."/>
        </authorList>
    </citation>
    <scope>NUCLEOTIDE SEQUENCE [LARGE SCALE GENOMIC DNA]</scope>
</reference>
<evidence type="ECO:0000313" key="1">
    <source>
        <dbReference type="EMBL" id="KAJ0099170.1"/>
    </source>
</evidence>
<comment type="caution">
    <text evidence="1">The sequence shown here is derived from an EMBL/GenBank/DDBJ whole genome shotgun (WGS) entry which is preliminary data.</text>
</comment>
<proteinExistence type="predicted"/>
<sequence length="78" mass="8673">MGAIGMVGSKCDFAFGDQISRAEYYYCSVVSLYFHCCTDISSYALSLQVRDFLLLWRMGGGGDDLICVLPETKNMPIE</sequence>
<accession>A0ACC1BJT7</accession>
<keyword evidence="2" id="KW-1185">Reference proteome</keyword>
<protein>
    <submittedName>
        <fullName evidence="1">Uncharacterized protein</fullName>
    </submittedName>
</protein>
<dbReference type="Proteomes" id="UP001164250">
    <property type="component" value="Chromosome 4"/>
</dbReference>
<evidence type="ECO:0000313" key="2">
    <source>
        <dbReference type="Proteomes" id="UP001164250"/>
    </source>
</evidence>
<name>A0ACC1BJT7_9ROSI</name>
<organism evidence="1 2">
    <name type="scientific">Pistacia atlantica</name>
    <dbReference type="NCBI Taxonomy" id="434234"/>
    <lineage>
        <taxon>Eukaryota</taxon>
        <taxon>Viridiplantae</taxon>
        <taxon>Streptophyta</taxon>
        <taxon>Embryophyta</taxon>
        <taxon>Tracheophyta</taxon>
        <taxon>Spermatophyta</taxon>
        <taxon>Magnoliopsida</taxon>
        <taxon>eudicotyledons</taxon>
        <taxon>Gunneridae</taxon>
        <taxon>Pentapetalae</taxon>
        <taxon>rosids</taxon>
        <taxon>malvids</taxon>
        <taxon>Sapindales</taxon>
        <taxon>Anacardiaceae</taxon>
        <taxon>Pistacia</taxon>
    </lineage>
</organism>
<gene>
    <name evidence="1" type="ORF">Patl1_20730</name>
</gene>